<dbReference type="InterPro" id="IPR038152">
    <property type="entry name" value="Carbam_trans_C_sf"/>
</dbReference>
<dbReference type="Pfam" id="PF02543">
    <property type="entry name" value="Carbam_trans_N"/>
    <property type="match status" value="1"/>
</dbReference>
<dbReference type="InterPro" id="IPR031730">
    <property type="entry name" value="Carbam_trans_C"/>
</dbReference>
<proteinExistence type="inferred from homology"/>
<feature type="domain" description="Carbamoyltransferase C-terminal" evidence="3">
    <location>
        <begin position="374"/>
        <end position="542"/>
    </location>
</feature>
<dbReference type="SUPFAM" id="SSF55821">
    <property type="entry name" value="YrdC/RibB"/>
    <property type="match status" value="1"/>
</dbReference>
<evidence type="ECO:0000259" key="3">
    <source>
        <dbReference type="Pfam" id="PF16861"/>
    </source>
</evidence>
<keyword evidence="5" id="KW-1185">Reference proteome</keyword>
<dbReference type="Proteomes" id="UP001596074">
    <property type="component" value="Unassembled WGS sequence"/>
</dbReference>
<evidence type="ECO:0000259" key="2">
    <source>
        <dbReference type="Pfam" id="PF02543"/>
    </source>
</evidence>
<dbReference type="SUPFAM" id="SSF53067">
    <property type="entry name" value="Actin-like ATPase domain"/>
    <property type="match status" value="1"/>
</dbReference>
<name>A0ABW1A6U5_9ACTN</name>
<gene>
    <name evidence="4" type="ORF">ACFPZN_36635</name>
</gene>
<organism evidence="4 5">
    <name type="scientific">Actinomadura rugatobispora</name>
    <dbReference type="NCBI Taxonomy" id="1994"/>
    <lineage>
        <taxon>Bacteria</taxon>
        <taxon>Bacillati</taxon>
        <taxon>Actinomycetota</taxon>
        <taxon>Actinomycetes</taxon>
        <taxon>Streptosporangiales</taxon>
        <taxon>Thermomonosporaceae</taxon>
        <taxon>Actinomadura</taxon>
    </lineage>
</organism>
<dbReference type="EMBL" id="JBHSON010000065">
    <property type="protein sequence ID" value="MFC5751174.1"/>
    <property type="molecule type" value="Genomic_DNA"/>
</dbReference>
<comment type="similarity">
    <text evidence="1">Belongs to the NodU/CmcH family.</text>
</comment>
<dbReference type="Gene3D" id="3.30.420.40">
    <property type="match status" value="2"/>
</dbReference>
<dbReference type="CDD" id="cd24098">
    <property type="entry name" value="ASKHA_NBD_TobZ_N"/>
    <property type="match status" value="1"/>
</dbReference>
<dbReference type="InterPro" id="IPR003696">
    <property type="entry name" value="Carbtransf_dom"/>
</dbReference>
<dbReference type="Gene3D" id="3.90.870.20">
    <property type="entry name" value="Carbamoyltransferase, C-terminal domain"/>
    <property type="match status" value="1"/>
</dbReference>
<evidence type="ECO:0000313" key="4">
    <source>
        <dbReference type="EMBL" id="MFC5751174.1"/>
    </source>
</evidence>
<feature type="domain" description="Carbamoyltransferase" evidence="2">
    <location>
        <begin position="2"/>
        <end position="325"/>
    </location>
</feature>
<comment type="caution">
    <text evidence="4">The sequence shown here is derived from an EMBL/GenBank/DDBJ whole genome shotgun (WGS) entry which is preliminary data.</text>
</comment>
<evidence type="ECO:0000313" key="5">
    <source>
        <dbReference type="Proteomes" id="UP001596074"/>
    </source>
</evidence>
<dbReference type="RefSeq" id="WP_378287053.1">
    <property type="nucleotide sequence ID" value="NZ_JBHSON010000065.1"/>
</dbReference>
<dbReference type="Pfam" id="PF16861">
    <property type="entry name" value="Carbam_trans_C"/>
    <property type="match status" value="1"/>
</dbReference>
<dbReference type="InterPro" id="IPR043129">
    <property type="entry name" value="ATPase_NBD"/>
</dbReference>
<protein>
    <submittedName>
        <fullName evidence="4">Carbamoyltransferase</fullName>
    </submittedName>
</protein>
<dbReference type="PANTHER" id="PTHR34847:SF1">
    <property type="entry name" value="NODULATION PROTEIN U"/>
    <property type="match status" value="1"/>
</dbReference>
<dbReference type="InterPro" id="IPR051338">
    <property type="entry name" value="NodU/CmcH_Carbamoyltrnsfr"/>
</dbReference>
<sequence length="547" mass="58926">MRLLGINAIFHDPSAALVVDGRVVAAAEEERFSRRKHGKRPVPFAAWEAPELAARWCLEEAGLEPGDLDAVAYSYDPRLAEPGLEGHDAGWEDLRTRYARRAPHFLATALPGLDPGIVRFVPHHLAHAASAALAAPEPGRGDVLVLDGRGEAHSHLAGTYEGGAFTAFAAQRLPHSLGLMYEELTEHLGFLRSSDEYKVMALASYGEPRFLDELRDRVRATGDGGFAVAPIDWGALAKARSAADGERWTAEQADLAASVQARLEEVLLELAFWTHRRGGSTRLTLAGGVALNCVANSRLAEDGPYEEIWVQPAAGDAGTALGAALHLAREAGERIEPMPGADLGRGWSDEELAARLDTARVPYERPADLAGAVADALARDQIVAWFQGRSEFGPRALGHRSLLAHPGNPGNLERLNAVKGREQFRPIAPMVALRHAAEIFEGPLPSPYMLFVHRVKPGWRERIPAAVHVDGTARIQTVAPEDEPLAAALLEAFQARTGLPVLINTSLNTAGRPMVDDPRDALECFGSAPVDLLAIGPCLVRRSEVFA</sequence>
<dbReference type="InterPro" id="IPR017945">
    <property type="entry name" value="DHBP_synth_RibB-like_a/b_dom"/>
</dbReference>
<reference evidence="5" key="1">
    <citation type="journal article" date="2019" name="Int. J. Syst. Evol. Microbiol.">
        <title>The Global Catalogue of Microorganisms (GCM) 10K type strain sequencing project: providing services to taxonomists for standard genome sequencing and annotation.</title>
        <authorList>
            <consortium name="The Broad Institute Genomics Platform"/>
            <consortium name="The Broad Institute Genome Sequencing Center for Infectious Disease"/>
            <person name="Wu L."/>
            <person name="Ma J."/>
        </authorList>
    </citation>
    <scope>NUCLEOTIDE SEQUENCE [LARGE SCALE GENOMIC DNA]</scope>
    <source>
        <strain evidence="5">KCTC 42087</strain>
    </source>
</reference>
<evidence type="ECO:0000256" key="1">
    <source>
        <dbReference type="ARBA" id="ARBA00006129"/>
    </source>
</evidence>
<dbReference type="PANTHER" id="PTHR34847">
    <property type="entry name" value="NODULATION PROTEIN U"/>
    <property type="match status" value="1"/>
</dbReference>
<accession>A0ABW1A6U5</accession>